<accession>W6Y6B0</accession>
<dbReference type="HOGENOM" id="CLU_3124747_0_0_1"/>
<dbReference type="Proteomes" id="UP000053841">
    <property type="component" value="Unassembled WGS sequence"/>
</dbReference>
<protein>
    <submittedName>
        <fullName evidence="1">Uncharacterized protein</fullName>
    </submittedName>
</protein>
<organism evidence="1 2">
    <name type="scientific">Cochliobolus carbonum (strain 26-R-13)</name>
    <name type="common">Maize leaf spot fungus</name>
    <name type="synonym">Bipolaris zeicola</name>
    <dbReference type="NCBI Taxonomy" id="930089"/>
    <lineage>
        <taxon>Eukaryota</taxon>
        <taxon>Fungi</taxon>
        <taxon>Dikarya</taxon>
        <taxon>Ascomycota</taxon>
        <taxon>Pezizomycotina</taxon>
        <taxon>Dothideomycetes</taxon>
        <taxon>Pleosporomycetidae</taxon>
        <taxon>Pleosporales</taxon>
        <taxon>Pleosporineae</taxon>
        <taxon>Pleosporaceae</taxon>
        <taxon>Bipolaris</taxon>
    </lineage>
</organism>
<proteinExistence type="predicted"/>
<dbReference type="RefSeq" id="XP_007710574.1">
    <property type="nucleotide sequence ID" value="XM_007712384.1"/>
</dbReference>
<evidence type="ECO:0000313" key="1">
    <source>
        <dbReference type="EMBL" id="EUC35087.1"/>
    </source>
</evidence>
<evidence type="ECO:0000313" key="2">
    <source>
        <dbReference type="Proteomes" id="UP000053841"/>
    </source>
</evidence>
<dbReference type="GeneID" id="19153244"/>
<gene>
    <name evidence="1" type="ORF">COCCADRAFT_91756</name>
</gene>
<dbReference type="EMBL" id="KI964580">
    <property type="protein sequence ID" value="EUC35087.1"/>
    <property type="molecule type" value="Genomic_DNA"/>
</dbReference>
<reference evidence="1 2" key="1">
    <citation type="journal article" date="2013" name="PLoS Genet.">
        <title>Comparative genome structure, secondary metabolite, and effector coding capacity across Cochliobolus pathogens.</title>
        <authorList>
            <person name="Condon B.J."/>
            <person name="Leng Y."/>
            <person name="Wu D."/>
            <person name="Bushley K.E."/>
            <person name="Ohm R.A."/>
            <person name="Otillar R."/>
            <person name="Martin J."/>
            <person name="Schackwitz W."/>
            <person name="Grimwood J."/>
            <person name="MohdZainudin N."/>
            <person name="Xue C."/>
            <person name="Wang R."/>
            <person name="Manning V.A."/>
            <person name="Dhillon B."/>
            <person name="Tu Z.J."/>
            <person name="Steffenson B.J."/>
            <person name="Salamov A."/>
            <person name="Sun H."/>
            <person name="Lowry S."/>
            <person name="LaButti K."/>
            <person name="Han J."/>
            <person name="Copeland A."/>
            <person name="Lindquist E."/>
            <person name="Barry K."/>
            <person name="Schmutz J."/>
            <person name="Baker S.E."/>
            <person name="Ciuffetti L.M."/>
            <person name="Grigoriev I.V."/>
            <person name="Zhong S."/>
            <person name="Turgeon B.G."/>
        </authorList>
    </citation>
    <scope>NUCLEOTIDE SEQUENCE [LARGE SCALE GENOMIC DNA]</scope>
    <source>
        <strain evidence="1 2">26-R-13</strain>
    </source>
</reference>
<dbReference type="AlphaFoldDB" id="W6Y6B0"/>
<sequence length="50" mass="5188">MASAHCSPPIARQKNKNTNEPLIVASVAGAFYPCGVVVARHGVIAAARQD</sequence>
<dbReference type="OrthoDB" id="10548458at2759"/>
<dbReference type="KEGG" id="bze:COCCADRAFT_91756"/>
<name>W6Y6B0_COCC2</name>
<keyword evidence="2" id="KW-1185">Reference proteome</keyword>